<organism evidence="8 9">
    <name type="scientific">Acer yangbiense</name>
    <dbReference type="NCBI Taxonomy" id="1000413"/>
    <lineage>
        <taxon>Eukaryota</taxon>
        <taxon>Viridiplantae</taxon>
        <taxon>Streptophyta</taxon>
        <taxon>Embryophyta</taxon>
        <taxon>Tracheophyta</taxon>
        <taxon>Spermatophyta</taxon>
        <taxon>Magnoliopsida</taxon>
        <taxon>eudicotyledons</taxon>
        <taxon>Gunneridae</taxon>
        <taxon>Pentapetalae</taxon>
        <taxon>rosids</taxon>
        <taxon>malvids</taxon>
        <taxon>Sapindales</taxon>
        <taxon>Sapindaceae</taxon>
        <taxon>Hippocastanoideae</taxon>
        <taxon>Acereae</taxon>
        <taxon>Acer</taxon>
    </lineage>
</organism>
<feature type="region of interest" description="Disordered" evidence="6">
    <location>
        <begin position="30"/>
        <end position="101"/>
    </location>
</feature>
<feature type="domain" description="TF-B3" evidence="7">
    <location>
        <begin position="131"/>
        <end position="222"/>
    </location>
</feature>
<reference evidence="9" key="1">
    <citation type="journal article" date="2019" name="Gigascience">
        <title>De novo genome assembly of the endangered Acer yangbiense, a plant species with extremely small populations endemic to Yunnan Province, China.</title>
        <authorList>
            <person name="Yang J."/>
            <person name="Wariss H.M."/>
            <person name="Tao L."/>
            <person name="Zhang R."/>
            <person name="Yun Q."/>
            <person name="Hollingsworth P."/>
            <person name="Dao Z."/>
            <person name="Luo G."/>
            <person name="Guo H."/>
            <person name="Ma Y."/>
            <person name="Sun W."/>
        </authorList>
    </citation>
    <scope>NUCLEOTIDE SEQUENCE [LARGE SCALE GENOMIC DNA]</scope>
    <source>
        <strain evidence="9">cv. Malutang</strain>
    </source>
</reference>
<dbReference type="CDD" id="cd10017">
    <property type="entry name" value="B3_DNA"/>
    <property type="match status" value="2"/>
</dbReference>
<evidence type="ECO:0000256" key="1">
    <source>
        <dbReference type="ARBA" id="ARBA00004123"/>
    </source>
</evidence>
<dbReference type="EMBL" id="VAHF01000004">
    <property type="protein sequence ID" value="TXG64331.1"/>
    <property type="molecule type" value="Genomic_DNA"/>
</dbReference>
<evidence type="ECO:0000256" key="6">
    <source>
        <dbReference type="SAM" id="MobiDB-lite"/>
    </source>
</evidence>
<dbReference type="Gene3D" id="2.40.330.10">
    <property type="entry name" value="DNA-binding pseudobarrel domain"/>
    <property type="match status" value="2"/>
</dbReference>
<evidence type="ECO:0000313" key="9">
    <source>
        <dbReference type="Proteomes" id="UP000323000"/>
    </source>
</evidence>
<accession>A0A5C7I536</accession>
<name>A0A5C7I536_9ROSI</name>
<dbReference type="AlphaFoldDB" id="A0A5C7I536"/>
<proteinExistence type="predicted"/>
<feature type="compositionally biased region" description="Basic and acidic residues" evidence="6">
    <location>
        <begin position="491"/>
        <end position="502"/>
    </location>
</feature>
<dbReference type="InterPro" id="IPR044837">
    <property type="entry name" value="REM16-like"/>
</dbReference>
<evidence type="ECO:0000256" key="4">
    <source>
        <dbReference type="ARBA" id="ARBA00023163"/>
    </source>
</evidence>
<protein>
    <recommendedName>
        <fullName evidence="7">TF-B3 domain-containing protein</fullName>
    </recommendedName>
</protein>
<evidence type="ECO:0000256" key="5">
    <source>
        <dbReference type="ARBA" id="ARBA00023242"/>
    </source>
</evidence>
<dbReference type="SMART" id="SM01019">
    <property type="entry name" value="B3"/>
    <property type="match status" value="2"/>
</dbReference>
<dbReference type="InterPro" id="IPR003340">
    <property type="entry name" value="B3_DNA-bd"/>
</dbReference>
<feature type="domain" description="TF-B3" evidence="7">
    <location>
        <begin position="367"/>
        <end position="458"/>
    </location>
</feature>
<sequence>MVESKLTYEECRRQRLEENKKRMEELNLTNISHSLKKPINTHTPSPLKKRVRTQQVEQVRRSSRVANKPSPNYKDDALEPLRTRSRLTSSSRSYQRRDLLSRASASHEERVYAIEKADQLRSGLDSQFPSFVKPMLHSHVNIGFWLGLPVQFCKNHLPPYDETITLVDEEGNEFPTKFLADKTGLSGGWRGFSLDHELIDGDALVFHLVMPTTFKVYIIRAYETEENEDDNDKTEEIEDNNDDKDKNEDSDVAHLSRNAKRTRASTSFSLLSKALLKKRSRNPQLESDQVRRSSRVANRPPPNYKDGNINMNSLHMDVVVLPFMTRRRSYPRRNLLNRVFASDKERAYAIERAEELQSGLDSQYPSFVKPMLQSHVTGCFWLGLPVYFCKNHLPTNDETIILVDEEGNESPTKYLPRKTGLSGGWRGFSLEHGLVDGDALVFHLVKPTTFKVYIIRAYELEDNEDEDDKDKNEDSGVTPLSSVAKRTRANNGDKDGKDKNEDSGVTPLSSFAKRTRSSKK</sequence>
<keyword evidence="4" id="KW-0804">Transcription</keyword>
<dbReference type="Proteomes" id="UP000323000">
    <property type="component" value="Chromosome 4"/>
</dbReference>
<dbReference type="GO" id="GO:0003677">
    <property type="term" value="F:DNA binding"/>
    <property type="evidence" value="ECO:0007669"/>
    <property type="project" value="UniProtKB-KW"/>
</dbReference>
<feature type="compositionally biased region" description="Acidic residues" evidence="6">
    <location>
        <begin position="225"/>
        <end position="242"/>
    </location>
</feature>
<dbReference type="PROSITE" id="PS50863">
    <property type="entry name" value="B3"/>
    <property type="match status" value="2"/>
</dbReference>
<evidence type="ECO:0000256" key="2">
    <source>
        <dbReference type="ARBA" id="ARBA00023015"/>
    </source>
</evidence>
<dbReference type="PANTHER" id="PTHR31391">
    <property type="entry name" value="B3 DOMAIN-CONTAINING PROTEIN OS11G0197600-RELATED"/>
    <property type="match status" value="1"/>
</dbReference>
<evidence type="ECO:0000259" key="7">
    <source>
        <dbReference type="PROSITE" id="PS50863"/>
    </source>
</evidence>
<dbReference type="SUPFAM" id="SSF101936">
    <property type="entry name" value="DNA-binding pseudobarrel domain"/>
    <property type="match status" value="2"/>
</dbReference>
<keyword evidence="5" id="KW-0539">Nucleus</keyword>
<dbReference type="PANTHER" id="PTHR31391:SF99">
    <property type="entry name" value="B3 DOMAIN-CONTAINING PROTEIN OS06G0194400"/>
    <property type="match status" value="1"/>
</dbReference>
<comment type="subcellular location">
    <subcellularLocation>
        <location evidence="1">Nucleus</location>
    </subcellularLocation>
</comment>
<feature type="compositionally biased region" description="Basic and acidic residues" evidence="6">
    <location>
        <begin position="73"/>
        <end position="82"/>
    </location>
</feature>
<comment type="caution">
    <text evidence="8">The sequence shown here is derived from an EMBL/GenBank/DDBJ whole genome shotgun (WGS) entry which is preliminary data.</text>
</comment>
<keyword evidence="2" id="KW-0805">Transcription regulation</keyword>
<dbReference type="Pfam" id="PF02362">
    <property type="entry name" value="B3"/>
    <property type="match status" value="2"/>
</dbReference>
<keyword evidence="9" id="KW-1185">Reference proteome</keyword>
<feature type="region of interest" description="Disordered" evidence="6">
    <location>
        <begin position="225"/>
        <end position="260"/>
    </location>
</feature>
<gene>
    <name evidence="8" type="ORF">EZV62_011325</name>
</gene>
<feature type="region of interest" description="Disordered" evidence="6">
    <location>
        <begin position="281"/>
        <end position="310"/>
    </location>
</feature>
<dbReference type="OrthoDB" id="1909330at2759"/>
<evidence type="ECO:0000256" key="3">
    <source>
        <dbReference type="ARBA" id="ARBA00023125"/>
    </source>
</evidence>
<feature type="compositionally biased region" description="Basic and acidic residues" evidence="6">
    <location>
        <begin position="243"/>
        <end position="254"/>
    </location>
</feature>
<dbReference type="GO" id="GO:0005634">
    <property type="term" value="C:nucleus"/>
    <property type="evidence" value="ECO:0007669"/>
    <property type="project" value="UniProtKB-SubCell"/>
</dbReference>
<evidence type="ECO:0000313" key="8">
    <source>
        <dbReference type="EMBL" id="TXG64331.1"/>
    </source>
</evidence>
<feature type="region of interest" description="Disordered" evidence="6">
    <location>
        <begin position="463"/>
        <end position="520"/>
    </location>
</feature>
<keyword evidence="3" id="KW-0238">DNA-binding</keyword>
<dbReference type="InterPro" id="IPR015300">
    <property type="entry name" value="DNA-bd_pseudobarrel_sf"/>
</dbReference>